<dbReference type="AlphaFoldDB" id="A0A2M7YGX7"/>
<reference evidence="2" key="1">
    <citation type="submission" date="2017-09" db="EMBL/GenBank/DDBJ databases">
        <title>Depth-based differentiation of microbial function through sediment-hosted aquifers and enrichment of novel symbionts in the deep terrestrial subsurface.</title>
        <authorList>
            <person name="Probst A.J."/>
            <person name="Ladd B."/>
            <person name="Jarett J.K."/>
            <person name="Geller-Mcgrath D.E."/>
            <person name="Sieber C.M.K."/>
            <person name="Emerson J.B."/>
            <person name="Anantharaman K."/>
            <person name="Thomas B.C."/>
            <person name="Malmstrom R."/>
            <person name="Stieglmeier M."/>
            <person name="Klingl A."/>
            <person name="Woyke T."/>
            <person name="Ryan C.M."/>
            <person name="Banfield J.F."/>
        </authorList>
    </citation>
    <scope>NUCLEOTIDE SEQUENCE [LARGE SCALE GENOMIC DNA]</scope>
</reference>
<dbReference type="EMBL" id="PFWI01000072">
    <property type="protein sequence ID" value="PJA62233.1"/>
    <property type="molecule type" value="Genomic_DNA"/>
</dbReference>
<sequence length="60" mass="7257">MNGYIEPMAKRMVDLLKINSLQLKEIILVTRENQKIENQSSDNYLKINHQYLLVYEIKRY</sequence>
<accession>A0A2M7YGX7</accession>
<organism evidence="1 2">
    <name type="scientific">bacterium (Candidatus Ratteibacteria) CG_4_9_14_3_um_filter_41_21</name>
    <dbReference type="NCBI Taxonomy" id="2014289"/>
    <lineage>
        <taxon>Bacteria</taxon>
        <taxon>Candidatus Ratteibacteria</taxon>
    </lineage>
</organism>
<dbReference type="Proteomes" id="UP000229213">
    <property type="component" value="Unassembled WGS sequence"/>
</dbReference>
<evidence type="ECO:0000313" key="2">
    <source>
        <dbReference type="Proteomes" id="UP000229213"/>
    </source>
</evidence>
<gene>
    <name evidence="1" type="ORF">CO162_02170</name>
</gene>
<proteinExistence type="predicted"/>
<name>A0A2M7YGX7_9BACT</name>
<protein>
    <submittedName>
        <fullName evidence="1">Uncharacterized protein</fullName>
    </submittedName>
</protein>
<comment type="caution">
    <text evidence="1">The sequence shown here is derived from an EMBL/GenBank/DDBJ whole genome shotgun (WGS) entry which is preliminary data.</text>
</comment>
<evidence type="ECO:0000313" key="1">
    <source>
        <dbReference type="EMBL" id="PJA62233.1"/>
    </source>
</evidence>